<dbReference type="GO" id="GO:0005886">
    <property type="term" value="C:plasma membrane"/>
    <property type="evidence" value="ECO:0007669"/>
    <property type="project" value="UniProtKB-SubCell"/>
</dbReference>
<evidence type="ECO:0000256" key="5">
    <source>
        <dbReference type="ARBA" id="ARBA00023136"/>
    </source>
</evidence>
<reference evidence="10 11" key="1">
    <citation type="journal article" date="2014" name="Int. J. Syst. Evol. Microbiol.">
        <title>Complete genome sequence of Corynebacterium casei LMG S-19264T (=DSM 44701T), isolated from a smear-ripened cheese.</title>
        <authorList>
            <consortium name="US DOE Joint Genome Institute (JGI-PGF)"/>
            <person name="Walter F."/>
            <person name="Albersmeier A."/>
            <person name="Kalinowski J."/>
            <person name="Ruckert C."/>
        </authorList>
    </citation>
    <scope>NUCLEOTIDE SEQUENCE [LARGE SCALE GENOMIC DNA]</scope>
    <source>
        <strain evidence="10 11">CGMCC 1.15358</strain>
    </source>
</reference>
<evidence type="ECO:0000256" key="1">
    <source>
        <dbReference type="ARBA" id="ARBA00004651"/>
    </source>
</evidence>
<feature type="transmembrane region" description="Helical" evidence="7">
    <location>
        <begin position="276"/>
        <end position="303"/>
    </location>
</feature>
<dbReference type="PANTHER" id="PTHR30572:SF4">
    <property type="entry name" value="ABC TRANSPORTER PERMEASE YTRF"/>
    <property type="match status" value="1"/>
</dbReference>
<evidence type="ECO:0000256" key="2">
    <source>
        <dbReference type="ARBA" id="ARBA00022475"/>
    </source>
</evidence>
<dbReference type="EMBL" id="BMIO01000011">
    <property type="protein sequence ID" value="GGD52204.1"/>
    <property type="molecule type" value="Genomic_DNA"/>
</dbReference>
<keyword evidence="4 7" id="KW-1133">Transmembrane helix</keyword>
<dbReference type="InterPro" id="IPR050250">
    <property type="entry name" value="Macrolide_Exporter_MacB"/>
</dbReference>
<evidence type="ECO:0000313" key="10">
    <source>
        <dbReference type="EMBL" id="GGD52204.1"/>
    </source>
</evidence>
<dbReference type="AlphaFoldDB" id="A0A916YMC2"/>
<keyword evidence="2" id="KW-1003">Cell membrane</keyword>
<dbReference type="Proteomes" id="UP000598997">
    <property type="component" value="Unassembled WGS sequence"/>
</dbReference>
<keyword evidence="11" id="KW-1185">Reference proteome</keyword>
<evidence type="ECO:0000313" key="11">
    <source>
        <dbReference type="Proteomes" id="UP000598997"/>
    </source>
</evidence>
<evidence type="ECO:0000259" key="9">
    <source>
        <dbReference type="Pfam" id="PF12704"/>
    </source>
</evidence>
<evidence type="ECO:0000256" key="3">
    <source>
        <dbReference type="ARBA" id="ARBA00022692"/>
    </source>
</evidence>
<feature type="transmembrane region" description="Helical" evidence="7">
    <location>
        <begin position="331"/>
        <end position="354"/>
    </location>
</feature>
<evidence type="ECO:0000256" key="6">
    <source>
        <dbReference type="ARBA" id="ARBA00038076"/>
    </source>
</evidence>
<evidence type="ECO:0000256" key="7">
    <source>
        <dbReference type="SAM" id="Phobius"/>
    </source>
</evidence>
<comment type="caution">
    <text evidence="10">The sequence shown here is derived from an EMBL/GenBank/DDBJ whole genome shotgun (WGS) entry which is preliminary data.</text>
</comment>
<feature type="domain" description="MacB-like periplasmic core" evidence="9">
    <location>
        <begin position="23"/>
        <end position="241"/>
    </location>
</feature>
<keyword evidence="3 7" id="KW-0812">Transmembrane</keyword>
<sequence>MLRMFAATLLLAFREIRRHLLRSFLTTLGIIIGVAAVITMVTLGNGVTASIRDQISSLGSNVFIVFPLRGDREVIRPFEEEDIEAVAKQIAGAQEVAGSVSASTTAFHNGADWTTSVQGANNTFLRAQSIEIEEGRPFTREEESAGKNVCLLGPKVRDAIFVPDASPLGEEMRLGGVSCTVIGVLAERGQGGGPNQDQDNTVLMPLKTVQRRFTGSDDLQYFVIKYDSAYSSSAIQDSLVELLRERRLLQEGADNDFNIIDTAQVNQALGAATGALTAMVAVIAGISLLVGGIGIMNIMLVSVTERTREIGIRLAIGALAREVRLQFLTEAVVLCCLGGLVGIALAFALSYSLASVIDVPFIFSPMINLASFLFSAVMGIVFGYYPAARASRLDPIDALRHE</sequence>
<dbReference type="PANTHER" id="PTHR30572">
    <property type="entry name" value="MEMBRANE COMPONENT OF TRANSPORTER-RELATED"/>
    <property type="match status" value="1"/>
</dbReference>
<name>A0A916YMC2_9SPHN</name>
<comment type="subcellular location">
    <subcellularLocation>
        <location evidence="1">Cell membrane</location>
        <topology evidence="1">Multi-pass membrane protein</topology>
    </subcellularLocation>
</comment>
<proteinExistence type="inferred from homology"/>
<gene>
    <name evidence="10" type="ORF">GCM10010989_27880</name>
</gene>
<feature type="transmembrane region" description="Helical" evidence="7">
    <location>
        <begin position="366"/>
        <end position="385"/>
    </location>
</feature>
<dbReference type="InterPro" id="IPR003838">
    <property type="entry name" value="ABC3_permease_C"/>
</dbReference>
<dbReference type="Pfam" id="PF12704">
    <property type="entry name" value="MacB_PCD"/>
    <property type="match status" value="1"/>
</dbReference>
<dbReference type="Pfam" id="PF02687">
    <property type="entry name" value="FtsX"/>
    <property type="match status" value="1"/>
</dbReference>
<evidence type="ECO:0000259" key="8">
    <source>
        <dbReference type="Pfam" id="PF02687"/>
    </source>
</evidence>
<evidence type="ECO:0000256" key="4">
    <source>
        <dbReference type="ARBA" id="ARBA00022989"/>
    </source>
</evidence>
<comment type="similarity">
    <text evidence="6">Belongs to the ABC-4 integral membrane protein family.</text>
</comment>
<feature type="domain" description="ABC3 transporter permease C-terminal" evidence="8">
    <location>
        <begin position="282"/>
        <end position="395"/>
    </location>
</feature>
<protein>
    <submittedName>
        <fullName evidence="10">Multidrug ABC transporter substrate-binding protein</fullName>
    </submittedName>
</protein>
<dbReference type="InterPro" id="IPR025857">
    <property type="entry name" value="MacB_PCD"/>
</dbReference>
<accession>A0A916YMC2</accession>
<organism evidence="10 11">
    <name type="scientific">Croceicoccus pelagius</name>
    <dbReference type="NCBI Taxonomy" id="1703341"/>
    <lineage>
        <taxon>Bacteria</taxon>
        <taxon>Pseudomonadati</taxon>
        <taxon>Pseudomonadota</taxon>
        <taxon>Alphaproteobacteria</taxon>
        <taxon>Sphingomonadales</taxon>
        <taxon>Erythrobacteraceae</taxon>
        <taxon>Croceicoccus</taxon>
    </lineage>
</organism>
<dbReference type="GO" id="GO:0022857">
    <property type="term" value="F:transmembrane transporter activity"/>
    <property type="evidence" value="ECO:0007669"/>
    <property type="project" value="TreeGrafter"/>
</dbReference>
<keyword evidence="5 7" id="KW-0472">Membrane</keyword>
<feature type="transmembrane region" description="Helical" evidence="7">
    <location>
        <begin position="20"/>
        <end position="43"/>
    </location>
</feature>